<dbReference type="InterPro" id="IPR029054">
    <property type="entry name" value="dUTPase-like"/>
</dbReference>
<protein>
    <submittedName>
        <fullName evidence="4">POK9 protein</fullName>
    </submittedName>
</protein>
<keyword evidence="5" id="KW-1185">Reference proteome</keyword>
<keyword evidence="2" id="KW-0378">Hydrolase</keyword>
<dbReference type="PANTHER" id="PTHR19422:SF123">
    <property type="entry name" value="RT1 CLASS I, LOCUS CE15"/>
    <property type="match status" value="1"/>
</dbReference>
<keyword evidence="2" id="KW-0064">Aspartyl protease</keyword>
<evidence type="ECO:0000256" key="1">
    <source>
        <dbReference type="ARBA" id="ARBA00022670"/>
    </source>
</evidence>
<evidence type="ECO:0000256" key="2">
    <source>
        <dbReference type="ARBA" id="ARBA00022750"/>
    </source>
</evidence>
<dbReference type="EMBL" id="VZTO01148034">
    <property type="protein sequence ID" value="NXT30489.1"/>
    <property type="molecule type" value="Genomic_DNA"/>
</dbReference>
<dbReference type="Pfam" id="PF00692">
    <property type="entry name" value="dUTPase"/>
    <property type="match status" value="1"/>
</dbReference>
<feature type="non-terminal residue" evidence="4">
    <location>
        <position position="122"/>
    </location>
</feature>
<reference evidence="4 5" key="1">
    <citation type="submission" date="2019-09" db="EMBL/GenBank/DDBJ databases">
        <title>Bird 10,000 Genomes (B10K) Project - Family phase.</title>
        <authorList>
            <person name="Zhang G."/>
        </authorList>
    </citation>
    <scope>NUCLEOTIDE SEQUENCE [LARGE SCALE GENOMIC DNA]</scope>
    <source>
        <strain evidence="4">B10K-DU-003-42</strain>
        <tissue evidence="4">Mixed tissue sample</tissue>
    </source>
</reference>
<dbReference type="Gene3D" id="2.70.40.10">
    <property type="match status" value="1"/>
</dbReference>
<organism evidence="4 5">
    <name type="scientific">Syrrhaptes paradoxus</name>
    <name type="common">Pallas's sandgrouse</name>
    <dbReference type="NCBI Taxonomy" id="302527"/>
    <lineage>
        <taxon>Eukaryota</taxon>
        <taxon>Metazoa</taxon>
        <taxon>Chordata</taxon>
        <taxon>Craniata</taxon>
        <taxon>Vertebrata</taxon>
        <taxon>Euteleostomi</taxon>
        <taxon>Archelosauria</taxon>
        <taxon>Archosauria</taxon>
        <taxon>Dinosauria</taxon>
        <taxon>Saurischia</taxon>
        <taxon>Theropoda</taxon>
        <taxon>Coelurosauria</taxon>
        <taxon>Aves</taxon>
        <taxon>Neognathae</taxon>
        <taxon>Neoaves</taxon>
        <taxon>Columbimorphae</taxon>
        <taxon>Pterocliformes</taxon>
        <taxon>Pteroclidae</taxon>
        <taxon>Syrrhaptes</taxon>
    </lineage>
</organism>
<dbReference type="PANTHER" id="PTHR19422">
    <property type="entry name" value="GAG RETROVIRAL POLYPROTEIN"/>
    <property type="match status" value="1"/>
</dbReference>
<dbReference type="InterPro" id="IPR036157">
    <property type="entry name" value="dUTPase-like_sf"/>
</dbReference>
<name>A0A7L3BF05_9AVES</name>
<dbReference type="SUPFAM" id="SSF51283">
    <property type="entry name" value="dUTPase-like"/>
    <property type="match status" value="1"/>
</dbReference>
<evidence type="ECO:0000313" key="4">
    <source>
        <dbReference type="EMBL" id="NXT30489.1"/>
    </source>
</evidence>
<feature type="domain" description="dUTPase-like" evidence="3">
    <location>
        <begin position="14"/>
        <end position="94"/>
    </location>
</feature>
<accession>A0A7L3BF05</accession>
<keyword evidence="1" id="KW-0645">Protease</keyword>
<sequence length="122" mass="12475">PTGVHGPVQYNGQPCGALLLGRSSSGLKGLFIIPGVIDADFYGEIHVVVQTLFPPMVIPAGSVIAQLVPMQQLTDSASAVNKSERGSAGFGSTGGLALLSLTMGERPTTTVILQNGSNQLSV</sequence>
<dbReference type="Proteomes" id="UP000536260">
    <property type="component" value="Unassembled WGS sequence"/>
</dbReference>
<dbReference type="GO" id="GO:0006508">
    <property type="term" value="P:proteolysis"/>
    <property type="evidence" value="ECO:0007669"/>
    <property type="project" value="UniProtKB-KW"/>
</dbReference>
<dbReference type="GO" id="GO:0004190">
    <property type="term" value="F:aspartic-type endopeptidase activity"/>
    <property type="evidence" value="ECO:0007669"/>
    <property type="project" value="UniProtKB-KW"/>
</dbReference>
<dbReference type="AlphaFoldDB" id="A0A7L3BF05"/>
<gene>
    <name evidence="4" type="primary">Ervk9</name>
    <name evidence="4" type="ORF">SYRPAR_R01309</name>
</gene>
<dbReference type="InterPro" id="IPR051592">
    <property type="entry name" value="HERV-K_Pro_peptidase_A2"/>
</dbReference>
<evidence type="ECO:0000259" key="3">
    <source>
        <dbReference type="Pfam" id="PF00692"/>
    </source>
</evidence>
<evidence type="ECO:0000313" key="5">
    <source>
        <dbReference type="Proteomes" id="UP000536260"/>
    </source>
</evidence>
<proteinExistence type="predicted"/>
<comment type="caution">
    <text evidence="4">The sequence shown here is derived from an EMBL/GenBank/DDBJ whole genome shotgun (WGS) entry which is preliminary data.</text>
</comment>
<feature type="non-terminal residue" evidence="4">
    <location>
        <position position="1"/>
    </location>
</feature>